<name>A0A1Q2HLA0_9BACT</name>
<gene>
    <name evidence="1" type="ORF">L21SP3_00014</name>
</gene>
<organism evidence="1 2">
    <name type="scientific">Sedimentisphaera cyanobacteriorum</name>
    <dbReference type="NCBI Taxonomy" id="1940790"/>
    <lineage>
        <taxon>Bacteria</taxon>
        <taxon>Pseudomonadati</taxon>
        <taxon>Planctomycetota</taxon>
        <taxon>Phycisphaerae</taxon>
        <taxon>Sedimentisphaerales</taxon>
        <taxon>Sedimentisphaeraceae</taxon>
        <taxon>Sedimentisphaera</taxon>
    </lineage>
</organism>
<protein>
    <submittedName>
        <fullName evidence="1">Putative assembly protein</fullName>
    </submittedName>
</protein>
<proteinExistence type="predicted"/>
<dbReference type="GO" id="GO:0005886">
    <property type="term" value="C:plasma membrane"/>
    <property type="evidence" value="ECO:0007669"/>
    <property type="project" value="TreeGrafter"/>
</dbReference>
<reference evidence="2" key="1">
    <citation type="submission" date="2017-02" db="EMBL/GenBank/DDBJ databases">
        <title>Comparative genomics and description of representatives of a novel lineage of planctomycetes thriving in anoxic sediments.</title>
        <authorList>
            <person name="Spring S."/>
            <person name="Bunk B."/>
            <person name="Sproer C."/>
            <person name="Klenk H.-P."/>
        </authorList>
    </citation>
    <scope>NUCLEOTIDE SEQUENCE [LARGE SCALE GENOMIC DNA]</scope>
    <source>
        <strain evidence="2">L21-RPul-D3</strain>
    </source>
</reference>
<keyword evidence="2" id="KW-1185">Reference proteome</keyword>
<dbReference type="STRING" id="1940790.L21SP3_00014"/>
<accession>A0A1Q2HLA0</accession>
<dbReference type="GO" id="GO:0090313">
    <property type="term" value="P:regulation of protein targeting to membrane"/>
    <property type="evidence" value="ECO:0007669"/>
    <property type="project" value="TreeGrafter"/>
</dbReference>
<dbReference type="AlphaFoldDB" id="A0A1Q2HLA0"/>
<dbReference type="KEGG" id="pbu:L21SP3_00014"/>
<dbReference type="PANTHER" id="PTHR30441">
    <property type="entry name" value="DUF748 DOMAIN-CONTAINING PROTEIN"/>
    <property type="match status" value="1"/>
</dbReference>
<dbReference type="PANTHER" id="PTHR30441:SF8">
    <property type="entry name" value="DUF748 DOMAIN-CONTAINING PROTEIN"/>
    <property type="match status" value="1"/>
</dbReference>
<evidence type="ECO:0000313" key="1">
    <source>
        <dbReference type="EMBL" id="AQQ08238.1"/>
    </source>
</evidence>
<dbReference type="EMBL" id="CP019633">
    <property type="protein sequence ID" value="AQQ08238.1"/>
    <property type="molecule type" value="Genomic_DNA"/>
</dbReference>
<evidence type="ECO:0000313" key="2">
    <source>
        <dbReference type="Proteomes" id="UP000188273"/>
    </source>
</evidence>
<dbReference type="Proteomes" id="UP000188273">
    <property type="component" value="Chromosome"/>
</dbReference>
<dbReference type="InterPro" id="IPR052894">
    <property type="entry name" value="AsmA-related"/>
</dbReference>
<sequence length="1059" mass="116666">MKKFTKTAILFLAIACAAAFVLYSFRGSVINIFESKITQGLEKAFGAELEYEEIEKQGNRFLVSGLKASAAEFNFSAKKAIVNYSLFDNGLLSPSIEKITAENVQISNPVLEVIAPKKAYPLFVKTIKDAASRPFYNIFKSGRFPDLEAKNVSIKRPEKKDIVLTSFKLASEGSSNIYKIMLTSPADAAFGASFLNGEIKPGNEGFMRIAGNLNASIFGSAWMSKELSIDAQWKPQSPVRFNLNALTSKSEIEVKGFADLSKDNAPYRVSLNAENILLSSSTKVNAIYKGEKLYSFIGKGTKSFLKEFNPEGRMDAEVKVWGGLSQRPNMRGVIRPQEMSARYVFFPYEVKVSGEIDVSSEKYSFDLKCKNKNQEAKVIGWHNIRCTSLPDYPNCDIKIFSNQAYLTGDVYKSLEGRLRQIWNMLNPSGEIGFTYQYLRDEKGKRYLIDVNLKDAQAKLRSFPLPAESISGDIKITPETITLNDISGIAGEADFNISGTLENALLKEPDYDIDLYAEGLTLDSVLIGSLPDEPADMLDDFYIDAQSTSSLRLRREQSNKPDWELESEISGKEIIYKPLMIAISNPKMKITADNQSWKAEILRGKAGGGKLTANAGGEITNSSLESFEGEFESENMNSGELLKLLGYEETNLLEGKLGLDGDFSYSQEEKLQITAEAVLNKNSAAVDNFRLNDVSGTVGIKAGAKKDASFNYSISGKSEDFPEAIINADGKIKYENGKLESLSNITAESVNLSKTDSKKFSQFSGKADAAIEGLKFSSAKDTVEIEKFSFEFEDLSADWVEGLSSAEGRLTGSCTLSKDLSVLKSEAELYCSRLLYRGAVFEDVSQSFNYSYGQLSSPEKGSASLYGGAASFNYRLIPSGDAPPAYDFSLDLNNVNISRLLNDTVEEENGRLALSGMLSSQLSVEGVLGRQEFRKGRLDIVLKNSQITPKNLISRIVSAVFSRKPAEKSIKTGLISGYIIKDKLVISDAVIQLENLKLQGAGEMNLENQQLDLSLQVFMFEDETLRGKLLNTIGKLIAEVKVRGPLSDPSIKPRTFGIPH</sequence>